<dbReference type="AlphaFoldDB" id="A0A3L6SEQ9"/>
<protein>
    <submittedName>
        <fullName evidence="2">Uncharacterized protein</fullName>
    </submittedName>
</protein>
<dbReference type="EMBL" id="PQIB02000005">
    <property type="protein sequence ID" value="RLN19501.1"/>
    <property type="molecule type" value="Genomic_DNA"/>
</dbReference>
<comment type="caution">
    <text evidence="2">The sequence shown here is derived from an EMBL/GenBank/DDBJ whole genome shotgun (WGS) entry which is preliminary data.</text>
</comment>
<keyword evidence="1" id="KW-0812">Transmembrane</keyword>
<gene>
    <name evidence="2" type="ORF">C2845_PM02G32690</name>
</gene>
<dbReference type="OrthoDB" id="10638090at2759"/>
<accession>A0A3L6SEQ9</accession>
<keyword evidence="1" id="KW-0472">Membrane</keyword>
<organism evidence="2 3">
    <name type="scientific">Panicum miliaceum</name>
    <name type="common">Proso millet</name>
    <name type="synonym">Broomcorn millet</name>
    <dbReference type="NCBI Taxonomy" id="4540"/>
    <lineage>
        <taxon>Eukaryota</taxon>
        <taxon>Viridiplantae</taxon>
        <taxon>Streptophyta</taxon>
        <taxon>Embryophyta</taxon>
        <taxon>Tracheophyta</taxon>
        <taxon>Spermatophyta</taxon>
        <taxon>Magnoliopsida</taxon>
        <taxon>Liliopsida</taxon>
        <taxon>Poales</taxon>
        <taxon>Poaceae</taxon>
        <taxon>PACMAD clade</taxon>
        <taxon>Panicoideae</taxon>
        <taxon>Panicodae</taxon>
        <taxon>Paniceae</taxon>
        <taxon>Panicinae</taxon>
        <taxon>Panicum</taxon>
        <taxon>Panicum sect. Panicum</taxon>
    </lineage>
</organism>
<feature type="transmembrane region" description="Helical" evidence="1">
    <location>
        <begin position="20"/>
        <end position="44"/>
    </location>
</feature>
<evidence type="ECO:0000313" key="3">
    <source>
        <dbReference type="Proteomes" id="UP000275267"/>
    </source>
</evidence>
<keyword evidence="3" id="KW-1185">Reference proteome</keyword>
<name>A0A3L6SEQ9_PANMI</name>
<dbReference type="Proteomes" id="UP000275267">
    <property type="component" value="Unassembled WGS sequence"/>
</dbReference>
<feature type="transmembrane region" description="Helical" evidence="1">
    <location>
        <begin position="56"/>
        <end position="73"/>
    </location>
</feature>
<proteinExistence type="predicted"/>
<reference evidence="3" key="1">
    <citation type="journal article" date="2019" name="Nat. Commun.">
        <title>The genome of broomcorn millet.</title>
        <authorList>
            <person name="Zou C."/>
            <person name="Miki D."/>
            <person name="Li D."/>
            <person name="Tang Q."/>
            <person name="Xiao L."/>
            <person name="Rajput S."/>
            <person name="Deng P."/>
            <person name="Jia W."/>
            <person name="Huang R."/>
            <person name="Zhang M."/>
            <person name="Sun Y."/>
            <person name="Hu J."/>
            <person name="Fu X."/>
            <person name="Schnable P.S."/>
            <person name="Li F."/>
            <person name="Zhang H."/>
            <person name="Feng B."/>
            <person name="Zhu X."/>
            <person name="Liu R."/>
            <person name="Schnable J.C."/>
            <person name="Zhu J.-K."/>
            <person name="Zhang H."/>
        </authorList>
    </citation>
    <scope>NUCLEOTIDE SEQUENCE [LARGE SCALE GENOMIC DNA]</scope>
</reference>
<evidence type="ECO:0000313" key="2">
    <source>
        <dbReference type="EMBL" id="RLN19501.1"/>
    </source>
</evidence>
<sequence>MLSRTRIHRSLSGQAALGCYQRLASGNAGVPALLLLFLGCSAVGTVRQARDRPWDQAFAGLAYADLAALLLCVRRAEQLPRREPSPAGGEEAERRCLLARGVSAVRCPQLRVRLQGLADHAGGNGGRRLEHDFVRRAARFLPFGALQGSSGAAA</sequence>
<keyword evidence="1" id="KW-1133">Transmembrane helix</keyword>
<evidence type="ECO:0000256" key="1">
    <source>
        <dbReference type="SAM" id="Phobius"/>
    </source>
</evidence>